<dbReference type="EMBL" id="JWYV01000011">
    <property type="protein sequence ID" value="KKC99424.1"/>
    <property type="molecule type" value="Genomic_DNA"/>
</dbReference>
<feature type="transmembrane region" description="Helical" evidence="1">
    <location>
        <begin position="80"/>
        <end position="99"/>
    </location>
</feature>
<dbReference type="Pfam" id="PF13160">
    <property type="entry name" value="DUF3995"/>
    <property type="match status" value="1"/>
</dbReference>
<sequence length="141" mass="15556">MIEVISIFMASCLLLVCLIHVYWAFGGRKGIGNAIPIEHGQHAFTPGAGITLLVAFGLFLLSFLSLILAEIVYFPGWLDSYAYIIGFVVSAIFFLRALGDFRLIGFSKKVKGSTFATWDSWVYSPLCLLLGAGYLYLSLMQ</sequence>
<keyword evidence="1" id="KW-0472">Membrane</keyword>
<dbReference type="InterPro" id="IPR025058">
    <property type="entry name" value="DUF3995"/>
</dbReference>
<evidence type="ECO:0000313" key="2">
    <source>
        <dbReference type="EMBL" id="KKC99424.1"/>
    </source>
</evidence>
<keyword evidence="1" id="KW-0812">Transmembrane</keyword>
<evidence type="ECO:0000256" key="1">
    <source>
        <dbReference type="SAM" id="Phobius"/>
    </source>
</evidence>
<dbReference type="PATRIC" id="fig|265726.11.peg.868"/>
<gene>
    <name evidence="2" type="ORF">KY46_13220</name>
</gene>
<feature type="transmembrane region" description="Helical" evidence="1">
    <location>
        <begin position="46"/>
        <end position="74"/>
    </location>
</feature>
<protein>
    <recommendedName>
        <fullName evidence="4">DUF3995 domain-containing protein</fullName>
    </recommendedName>
</protein>
<organism evidence="2 3">
    <name type="scientific">Photobacterium halotolerans</name>
    <dbReference type="NCBI Taxonomy" id="265726"/>
    <lineage>
        <taxon>Bacteria</taxon>
        <taxon>Pseudomonadati</taxon>
        <taxon>Pseudomonadota</taxon>
        <taxon>Gammaproteobacteria</taxon>
        <taxon>Vibrionales</taxon>
        <taxon>Vibrionaceae</taxon>
        <taxon>Photobacterium</taxon>
    </lineage>
</organism>
<dbReference type="AlphaFoldDB" id="A0A0F5VD48"/>
<name>A0A0F5VD48_9GAMM</name>
<dbReference type="Proteomes" id="UP000033633">
    <property type="component" value="Unassembled WGS sequence"/>
</dbReference>
<reference evidence="2 3" key="1">
    <citation type="submission" date="2014-12" db="EMBL/GenBank/DDBJ databases">
        <title>Mercury Reductase activity and rhizosphere competence traits in the genome of root associated Photobacterium halotolerans MELD1.</title>
        <authorList>
            <person name="Mathew D.C."/>
            <person name="Huang C.-C."/>
        </authorList>
    </citation>
    <scope>NUCLEOTIDE SEQUENCE [LARGE SCALE GENOMIC DNA]</scope>
    <source>
        <strain evidence="2 3">MELD1</strain>
    </source>
</reference>
<dbReference type="STRING" id="265726.KY46_13220"/>
<evidence type="ECO:0008006" key="4">
    <source>
        <dbReference type="Google" id="ProtNLM"/>
    </source>
</evidence>
<feature type="transmembrane region" description="Helical" evidence="1">
    <location>
        <begin position="120"/>
        <end position="139"/>
    </location>
</feature>
<dbReference type="RefSeq" id="WP_046221201.1">
    <property type="nucleotide sequence ID" value="NZ_JWYV01000011.1"/>
</dbReference>
<accession>A0A0F5VD48</accession>
<keyword evidence="3" id="KW-1185">Reference proteome</keyword>
<comment type="caution">
    <text evidence="2">The sequence shown here is derived from an EMBL/GenBank/DDBJ whole genome shotgun (WGS) entry which is preliminary data.</text>
</comment>
<proteinExistence type="predicted"/>
<feature type="transmembrane region" description="Helical" evidence="1">
    <location>
        <begin position="6"/>
        <end position="25"/>
    </location>
</feature>
<evidence type="ECO:0000313" key="3">
    <source>
        <dbReference type="Proteomes" id="UP000033633"/>
    </source>
</evidence>
<dbReference type="OrthoDB" id="8590912at2"/>
<keyword evidence="1" id="KW-1133">Transmembrane helix</keyword>